<gene>
    <name evidence="1" type="ORF">BGZ96_012671</name>
</gene>
<comment type="caution">
    <text evidence="1">The sequence shown here is derived from an EMBL/GenBank/DDBJ whole genome shotgun (WGS) entry which is preliminary data.</text>
</comment>
<protein>
    <recommendedName>
        <fullName evidence="3">RNI-like protein</fullName>
    </recommendedName>
</protein>
<dbReference type="EMBL" id="JAAAIM010000977">
    <property type="protein sequence ID" value="KAG0282945.1"/>
    <property type="molecule type" value="Genomic_DNA"/>
</dbReference>
<dbReference type="Proteomes" id="UP001194696">
    <property type="component" value="Unassembled WGS sequence"/>
</dbReference>
<accession>A0ABQ7JQG2</accession>
<feature type="non-terminal residue" evidence="1">
    <location>
        <position position="207"/>
    </location>
</feature>
<dbReference type="SUPFAM" id="SSF52047">
    <property type="entry name" value="RNI-like"/>
    <property type="match status" value="1"/>
</dbReference>
<evidence type="ECO:0008006" key="3">
    <source>
        <dbReference type="Google" id="ProtNLM"/>
    </source>
</evidence>
<evidence type="ECO:0000313" key="1">
    <source>
        <dbReference type="EMBL" id="KAG0282945.1"/>
    </source>
</evidence>
<dbReference type="Gene3D" id="3.80.10.10">
    <property type="entry name" value="Ribonuclease Inhibitor"/>
    <property type="match status" value="1"/>
</dbReference>
<dbReference type="InterPro" id="IPR032675">
    <property type="entry name" value="LRR_dom_sf"/>
</dbReference>
<evidence type="ECO:0000313" key="2">
    <source>
        <dbReference type="Proteomes" id="UP001194696"/>
    </source>
</evidence>
<proteinExistence type="predicted"/>
<organism evidence="1 2">
    <name type="scientific">Linnemannia gamsii</name>
    <dbReference type="NCBI Taxonomy" id="64522"/>
    <lineage>
        <taxon>Eukaryota</taxon>
        <taxon>Fungi</taxon>
        <taxon>Fungi incertae sedis</taxon>
        <taxon>Mucoromycota</taxon>
        <taxon>Mortierellomycotina</taxon>
        <taxon>Mortierellomycetes</taxon>
        <taxon>Mortierellales</taxon>
        <taxon>Mortierellaceae</taxon>
        <taxon>Linnemannia</taxon>
    </lineage>
</organism>
<name>A0ABQ7JQG2_9FUNG</name>
<sequence>MPVGSYPSVDYDHLAGIVVQDMLLEGPIDQRDGPLTNLRTFCAGKIYRETPVDDIIANFAHCPNIEHLYLPDISERRDVEKIARIIVDACPRLSILYLNFDCEGEDDGNGSVALLNSILELMPAQQASKIKFSDTAEPLDPQTMGRLFQRHSSTLRYLDLSRCDTIPSKVLQVVFQECFALEKLRTHTSEDSGPRHITLEDAVSVDW</sequence>
<keyword evidence="2" id="KW-1185">Reference proteome</keyword>
<reference evidence="1 2" key="1">
    <citation type="journal article" date="2020" name="Fungal Divers.">
        <title>Resolving the Mortierellaceae phylogeny through synthesis of multi-gene phylogenetics and phylogenomics.</title>
        <authorList>
            <person name="Vandepol N."/>
            <person name="Liber J."/>
            <person name="Desiro A."/>
            <person name="Na H."/>
            <person name="Kennedy M."/>
            <person name="Barry K."/>
            <person name="Grigoriev I.V."/>
            <person name="Miller A.N."/>
            <person name="O'Donnell K."/>
            <person name="Stajich J.E."/>
            <person name="Bonito G."/>
        </authorList>
    </citation>
    <scope>NUCLEOTIDE SEQUENCE [LARGE SCALE GENOMIC DNA]</scope>
    <source>
        <strain evidence="1 2">AD045</strain>
    </source>
</reference>